<reference evidence="10 11" key="1">
    <citation type="submission" date="2013-11" db="EMBL/GenBank/DDBJ databases">
        <title>Genome sequencing of Stegodyphus mimosarum.</title>
        <authorList>
            <person name="Bechsgaard J."/>
        </authorList>
    </citation>
    <scope>NUCLEOTIDE SEQUENCE [LARGE SCALE GENOMIC DNA]</scope>
</reference>
<sequence>MPRLFCCCDLILWAIGKLLQGFLILDLPRMIFALIVSGSALLVTLRFLYRFLFPKDEKDYEGYKERWYGKDLSSLPNDEARRYQEDTSVRPFKIQVSNDVLKDLKMRLERTRFEDPLEDSLFLDGFNPNYLREVVEYWKSKYNWQKEEEELNKFPQFKTRIEGLDIHFMHVKPTIEEGKKLEVIPLLLIHGWPGSFTEFYKIVPMLTTPRADSNYVFEVVCPSIPGFGFSESPTKKGFNSRAAARVFLTLMERLGHRKFYVQGGDWGSYIASLMARYYQPRILGLHVNCYFFFPRSWDSIKMMLISIFPFLVSAAEYKTIFPLRKKLKVLYEETGYFHMHSTKPNTLGCAMSDSPAGMAAYLLEKFPVCANPEYLKLPDGGLTKNFTMDELLTNVMMYWVNNNFTAGARFYKANFKDIRSRIHERVPVTVPSGVALFPFEPLMYPKTLMSQQMKNIVSYTIMPKGGHFAALEE</sequence>
<feature type="active site" description="Nucleophile" evidence="7">
    <location>
        <position position="265"/>
    </location>
</feature>
<accession>A0A087UZ18</accession>
<dbReference type="Pfam" id="PF06441">
    <property type="entry name" value="EHN"/>
    <property type="match status" value="1"/>
</dbReference>
<evidence type="ECO:0000256" key="3">
    <source>
        <dbReference type="ARBA" id="ARBA00010088"/>
    </source>
</evidence>
<keyword evidence="8" id="KW-0472">Membrane</keyword>
<comment type="catalytic activity">
    <reaction evidence="1">
        <text>1-(4-methoxyphenyl)-N-methyl-N-[(3-methyloxetan-3-yl)methyl]methanamine + H2O = 2-{[(4-methoxybenzyl)(methyl)amino]methyl}-2-methylpropane-1,3-diol</text>
        <dbReference type="Rhea" id="RHEA:55764"/>
        <dbReference type="ChEBI" id="CHEBI:15377"/>
        <dbReference type="ChEBI" id="CHEBI:139161"/>
        <dbReference type="ChEBI" id="CHEBI:139164"/>
        <dbReference type="EC" id="3.3.2.9"/>
    </reaction>
</comment>
<keyword evidence="8" id="KW-1133">Transmembrane helix</keyword>
<dbReference type="Gene3D" id="3.40.50.1820">
    <property type="entry name" value="alpha/beta hydrolase"/>
    <property type="match status" value="1"/>
</dbReference>
<feature type="active site" description="Proton acceptor" evidence="7">
    <location>
        <position position="467"/>
    </location>
</feature>
<dbReference type="GO" id="GO:0033961">
    <property type="term" value="F:cis-stilbene-oxide hydrolase activity"/>
    <property type="evidence" value="ECO:0007669"/>
    <property type="project" value="UniProtKB-EC"/>
</dbReference>
<dbReference type="Proteomes" id="UP000054359">
    <property type="component" value="Unassembled WGS sequence"/>
</dbReference>
<keyword evidence="8" id="KW-0812">Transmembrane</keyword>
<evidence type="ECO:0000256" key="5">
    <source>
        <dbReference type="ARBA" id="ARBA00022797"/>
    </source>
</evidence>
<keyword evidence="11" id="KW-1185">Reference proteome</keyword>
<evidence type="ECO:0000313" key="10">
    <source>
        <dbReference type="EMBL" id="KFM82607.1"/>
    </source>
</evidence>
<feature type="domain" description="Epoxide hydrolase N-terminal" evidence="9">
    <location>
        <begin position="89"/>
        <end position="199"/>
    </location>
</feature>
<dbReference type="InterPro" id="IPR016292">
    <property type="entry name" value="Epoxide_hydrolase"/>
</dbReference>
<comment type="subcellular location">
    <subcellularLocation>
        <location evidence="2">Microsome membrane</location>
        <topology evidence="2">Single-pass membrane protein</topology>
    </subcellularLocation>
</comment>
<dbReference type="InterPro" id="IPR029058">
    <property type="entry name" value="AB_hydrolase_fold"/>
</dbReference>
<dbReference type="OrthoDB" id="7130006at2759"/>
<dbReference type="SUPFAM" id="SSF53474">
    <property type="entry name" value="alpha/beta-Hydrolases"/>
    <property type="match status" value="1"/>
</dbReference>
<feature type="transmembrane region" description="Helical" evidence="8">
    <location>
        <begin position="30"/>
        <end position="49"/>
    </location>
</feature>
<dbReference type="STRING" id="407821.A0A087UZ18"/>
<dbReference type="AlphaFoldDB" id="A0A087UZ18"/>
<evidence type="ECO:0000256" key="6">
    <source>
        <dbReference type="ARBA" id="ARBA00022801"/>
    </source>
</evidence>
<evidence type="ECO:0000313" key="11">
    <source>
        <dbReference type="Proteomes" id="UP000054359"/>
    </source>
</evidence>
<organism evidence="10 11">
    <name type="scientific">Stegodyphus mimosarum</name>
    <name type="common">African social velvet spider</name>
    <dbReference type="NCBI Taxonomy" id="407821"/>
    <lineage>
        <taxon>Eukaryota</taxon>
        <taxon>Metazoa</taxon>
        <taxon>Ecdysozoa</taxon>
        <taxon>Arthropoda</taxon>
        <taxon>Chelicerata</taxon>
        <taxon>Arachnida</taxon>
        <taxon>Araneae</taxon>
        <taxon>Araneomorphae</taxon>
        <taxon>Entelegynae</taxon>
        <taxon>Eresoidea</taxon>
        <taxon>Eresidae</taxon>
        <taxon>Stegodyphus</taxon>
    </lineage>
</organism>
<dbReference type="InterPro" id="IPR000639">
    <property type="entry name" value="Epox_hydrolase-like"/>
</dbReference>
<comment type="similarity">
    <text evidence="3">Belongs to the peptidase S33 family.</text>
</comment>
<name>A0A087UZ18_STEMI</name>
<evidence type="ECO:0000256" key="2">
    <source>
        <dbReference type="ARBA" id="ARBA00004111"/>
    </source>
</evidence>
<feature type="active site" description="Proton donor" evidence="7">
    <location>
        <position position="411"/>
    </location>
</feature>
<dbReference type="PANTHER" id="PTHR21661:SF35">
    <property type="entry name" value="EPOXIDE HYDROLASE"/>
    <property type="match status" value="1"/>
</dbReference>
<protein>
    <recommendedName>
        <fullName evidence="4">microsomal epoxide hydrolase</fullName>
        <ecNumber evidence="4">3.3.2.9</ecNumber>
    </recommendedName>
</protein>
<dbReference type="PRINTS" id="PR00412">
    <property type="entry name" value="EPOXHYDRLASE"/>
</dbReference>
<evidence type="ECO:0000256" key="7">
    <source>
        <dbReference type="PIRSR" id="PIRSR001112-1"/>
    </source>
</evidence>
<dbReference type="OMA" id="MEMPSML"/>
<dbReference type="PIRSF" id="PIRSF001112">
    <property type="entry name" value="Epoxide_hydrolase"/>
    <property type="match status" value="1"/>
</dbReference>
<feature type="non-terminal residue" evidence="10">
    <location>
        <position position="473"/>
    </location>
</feature>
<dbReference type="PANTHER" id="PTHR21661">
    <property type="entry name" value="EPOXIDE HYDROLASE 1-RELATED"/>
    <property type="match status" value="1"/>
</dbReference>
<evidence type="ECO:0000256" key="4">
    <source>
        <dbReference type="ARBA" id="ARBA00012091"/>
    </source>
</evidence>
<proteinExistence type="inferred from homology"/>
<gene>
    <name evidence="10" type="ORF">X975_07345</name>
</gene>
<dbReference type="EC" id="3.3.2.9" evidence="4"/>
<evidence type="ECO:0000256" key="8">
    <source>
        <dbReference type="SAM" id="Phobius"/>
    </source>
</evidence>
<keyword evidence="6 10" id="KW-0378">Hydrolase</keyword>
<keyword evidence="5" id="KW-0058">Aromatic hydrocarbons catabolism</keyword>
<evidence type="ECO:0000256" key="1">
    <source>
        <dbReference type="ARBA" id="ARBA00000221"/>
    </source>
</evidence>
<evidence type="ECO:0000259" key="9">
    <source>
        <dbReference type="Pfam" id="PF06441"/>
    </source>
</evidence>
<dbReference type="EMBL" id="KK122374">
    <property type="protein sequence ID" value="KFM82607.1"/>
    <property type="molecule type" value="Genomic_DNA"/>
</dbReference>
<dbReference type="InterPro" id="IPR010497">
    <property type="entry name" value="Epoxide_hydro_N"/>
</dbReference>
<dbReference type="GO" id="GO:0097176">
    <property type="term" value="P:epoxide metabolic process"/>
    <property type="evidence" value="ECO:0007669"/>
    <property type="project" value="TreeGrafter"/>
</dbReference>